<comment type="subcellular location">
    <subcellularLocation>
        <location evidence="1">Golgi apparatus membrane</location>
        <topology evidence="1">Peripheral membrane protein</topology>
    </subcellularLocation>
</comment>
<evidence type="ECO:0000256" key="7">
    <source>
        <dbReference type="ARBA" id="ARBA00023136"/>
    </source>
</evidence>
<protein>
    <recommendedName>
        <fullName evidence="3">Conserved oligomeric Golgi complex subunit 1</fullName>
    </recommendedName>
</protein>
<dbReference type="EMBL" id="PGCJ01000002">
    <property type="protein sequence ID" value="PLW58655.1"/>
    <property type="molecule type" value="Genomic_DNA"/>
</dbReference>
<feature type="region of interest" description="Disordered" evidence="8">
    <location>
        <begin position="1"/>
        <end position="126"/>
    </location>
</feature>
<feature type="compositionally biased region" description="Basic residues" evidence="8">
    <location>
        <begin position="17"/>
        <end position="34"/>
    </location>
</feature>
<dbReference type="InterPro" id="IPR033370">
    <property type="entry name" value="COG1"/>
</dbReference>
<evidence type="ECO:0000313" key="9">
    <source>
        <dbReference type="EMBL" id="PLW58655.1"/>
    </source>
</evidence>
<dbReference type="GO" id="GO:0015031">
    <property type="term" value="P:protein transport"/>
    <property type="evidence" value="ECO:0007669"/>
    <property type="project" value="UniProtKB-KW"/>
</dbReference>
<evidence type="ECO:0000256" key="4">
    <source>
        <dbReference type="ARBA" id="ARBA00022448"/>
    </source>
</evidence>
<dbReference type="GO" id="GO:0006891">
    <property type="term" value="P:intra-Golgi vesicle-mediated transport"/>
    <property type="evidence" value="ECO:0007669"/>
    <property type="project" value="InterPro"/>
</dbReference>
<evidence type="ECO:0000256" key="6">
    <source>
        <dbReference type="ARBA" id="ARBA00023034"/>
    </source>
</evidence>
<dbReference type="Proteomes" id="UP000235388">
    <property type="component" value="Unassembled WGS sequence"/>
</dbReference>
<dbReference type="GO" id="GO:0017119">
    <property type="term" value="C:Golgi transport complex"/>
    <property type="evidence" value="ECO:0007669"/>
    <property type="project" value="InterPro"/>
</dbReference>
<dbReference type="OrthoDB" id="46189at2759"/>
<feature type="compositionally biased region" description="Polar residues" evidence="8">
    <location>
        <begin position="88"/>
        <end position="99"/>
    </location>
</feature>
<dbReference type="STRING" id="200324.A0A2N5W8T7"/>
<dbReference type="AlphaFoldDB" id="A0A2N5W8T7"/>
<evidence type="ECO:0000256" key="2">
    <source>
        <dbReference type="ARBA" id="ARBA00006653"/>
    </source>
</evidence>
<reference evidence="9 10" key="1">
    <citation type="submission" date="2017-11" db="EMBL/GenBank/DDBJ databases">
        <title>De novo assembly and phasing of dikaryotic genomes from two isolates of Puccinia coronata f. sp. avenae, the causal agent of oat crown rust.</title>
        <authorList>
            <person name="Miller M.E."/>
            <person name="Zhang Y."/>
            <person name="Omidvar V."/>
            <person name="Sperschneider J."/>
            <person name="Schwessinger B."/>
            <person name="Raley C."/>
            <person name="Palmer J.M."/>
            <person name="Garnica D."/>
            <person name="Upadhyaya N."/>
            <person name="Rathjen J."/>
            <person name="Taylor J.M."/>
            <person name="Park R.F."/>
            <person name="Dodds P.N."/>
            <person name="Hirsch C.D."/>
            <person name="Kianian S.F."/>
            <person name="Figueroa M."/>
        </authorList>
    </citation>
    <scope>NUCLEOTIDE SEQUENCE [LARGE SCALE GENOMIC DNA]</scope>
    <source>
        <strain evidence="9">12NC29</strain>
    </source>
</reference>
<comment type="caution">
    <text evidence="9">The sequence shown here is derived from an EMBL/GenBank/DDBJ whole genome shotgun (WGS) entry which is preliminary data.</text>
</comment>
<keyword evidence="5" id="KW-0653">Protein transport</keyword>
<dbReference type="PANTHER" id="PTHR31658:SF0">
    <property type="entry name" value="CONSERVED OLIGOMERIC GOLGI COMPLEX SUBUNIT 1"/>
    <property type="match status" value="1"/>
</dbReference>
<dbReference type="Pfam" id="PF08700">
    <property type="entry name" value="VPS51_Exo84_N"/>
    <property type="match status" value="1"/>
</dbReference>
<sequence>MECPLMKKSGQQETRRGKVVRKKMAASTHSHSHSHSPLAPHESHPILSTRSSATASPPLRSRHSTRSFTSLAPSDSRSNHPKGLHSGIKQQNQYSQSRISFKPDPFKRSPGQLDEHSRFISSKLSIPSGTRPEDIDLLAIDDPDDLFLNFTIREIRSIEQRARSDADQKREDLRQMVGERYRDLLSAADSIVRMKNSSQNLLERLNHARLESNRNRLISNAQLAGNSHTTSITGSSQLSYILATLLRLLLDLSEHIWRSLEQEDFLTASRYESLGRIISNELTSGTWDESGETEPREVLEMFPIVERQSEALAQLGPQISSRAKLFLRKWQAKNHATMEALAAIILLDTTGLLDSLQLLLQLRKTAFTSLITRLNGSWTELVKSAVNLLLATLENVQQIFLKGELTALLKAVQDGSSKEKHLKPLLSLLPNAHQLMHHIPQSIVNFCPFVAALAGSEHIQAHSITQSWFQSCQLELISYIDKKLNQVHSTQTLVEFRLNLGEMISGSDGPFQPTIAQFGKSILVSLDRRFYELYQTRLDQLRNDIIESLKPRDGGKTRKDIKRENQIFDKKLPVLEPNDPTKFPKYLRSIQNRIEGKFIEEDEDHDHNNRHTPSTEGIVTKLERVGKLLKEDFHLWEENRGPLISEGSQQRSRYLDLGSQFVERCLREIELILQQGMEKSNIENELSVGDLAVQILSTRNSFMVDLSLSQQAQDSHKMPVQSEFIHRFQAGLNHILFLSSTHWAEALVEQSVLLFQSSHLKLAQNSHYFILDSLDDDSELVTRPSEALSQSLELISSSTITELGVHRLKAQQSRLVDALMSGFVLGILNDQLLDFVSRSKVDRSRNQRLLDSLLFDLLFLSDLFLGPRQLSPPSQSEDPQTYALNDARKAINKMTDLILEHEGKEESEKKMTMTRDLVRQFKATITRLWWPIIIAEAPGETLQKKSGLDEDGDGPPGSTLLHTPATAPLVDLKKLHKYAGLRCVKPGNRFTLLSVQ</sequence>
<proteinExistence type="inferred from homology"/>
<feature type="region of interest" description="Disordered" evidence="8">
    <location>
        <begin position="943"/>
        <end position="965"/>
    </location>
</feature>
<feature type="compositionally biased region" description="Polar residues" evidence="8">
    <location>
        <begin position="66"/>
        <end position="76"/>
    </location>
</feature>
<gene>
    <name evidence="9" type="ORF">PCANC_00176</name>
</gene>
<comment type="similarity">
    <text evidence="2">Belongs to the COG1 family.</text>
</comment>
<accession>A0A2N5W8T7</accession>
<feature type="compositionally biased region" description="Polar residues" evidence="8">
    <location>
        <begin position="46"/>
        <end position="55"/>
    </location>
</feature>
<keyword evidence="6" id="KW-0333">Golgi apparatus</keyword>
<keyword evidence="10" id="KW-1185">Reference proteome</keyword>
<evidence type="ECO:0000313" key="10">
    <source>
        <dbReference type="Proteomes" id="UP000235388"/>
    </source>
</evidence>
<evidence type="ECO:0000256" key="5">
    <source>
        <dbReference type="ARBA" id="ARBA00022927"/>
    </source>
</evidence>
<evidence type="ECO:0000256" key="1">
    <source>
        <dbReference type="ARBA" id="ARBA00004395"/>
    </source>
</evidence>
<keyword evidence="7" id="KW-0472">Membrane</keyword>
<organism evidence="9 10">
    <name type="scientific">Puccinia coronata f. sp. avenae</name>
    <dbReference type="NCBI Taxonomy" id="200324"/>
    <lineage>
        <taxon>Eukaryota</taxon>
        <taxon>Fungi</taxon>
        <taxon>Dikarya</taxon>
        <taxon>Basidiomycota</taxon>
        <taxon>Pucciniomycotina</taxon>
        <taxon>Pucciniomycetes</taxon>
        <taxon>Pucciniales</taxon>
        <taxon>Pucciniaceae</taxon>
        <taxon>Puccinia</taxon>
    </lineage>
</organism>
<evidence type="ECO:0000256" key="8">
    <source>
        <dbReference type="SAM" id="MobiDB-lite"/>
    </source>
</evidence>
<keyword evidence="4" id="KW-0813">Transport</keyword>
<dbReference type="PANTHER" id="PTHR31658">
    <property type="entry name" value="CONSERVED OLIGOMERIC GOLGI COMPLEX SUBUNIT 1"/>
    <property type="match status" value="1"/>
</dbReference>
<name>A0A2N5W8T7_9BASI</name>
<evidence type="ECO:0000256" key="3">
    <source>
        <dbReference type="ARBA" id="ARBA00020978"/>
    </source>
</evidence>
<dbReference type="GO" id="GO:0000139">
    <property type="term" value="C:Golgi membrane"/>
    <property type="evidence" value="ECO:0007669"/>
    <property type="project" value="UniProtKB-SubCell"/>
</dbReference>